<dbReference type="Proteomes" id="UP000326202">
    <property type="component" value="Chromosome"/>
</dbReference>
<dbReference type="InterPro" id="IPR028081">
    <property type="entry name" value="Leu-bd"/>
</dbReference>
<gene>
    <name evidence="7" type="ORF">FRZ44_20560</name>
</gene>
<sequence length="373" mass="39076">MRKFALPLLAAAAVAASLSVTPARADDITIGVAGPITGDLAEFGAQLKRGAEKAVADINAAGGVLGKQLKLEVGDDACDPKQAVAVANDLVSKGVVFVAGHFCSGSSIPASAVYHEEGILQITPASTNPKFTEDAAASGWDTLFRTCGRDDQQGSFAGAWLAEHFKGKKIAIVDDKSAYGKGLADLTRDALNKAGTKEVLNESITAGEQDYTALVSKLKDAKADVIYFGGYHPEAALIVKQSREQGLKAPLLSGDSLNTLEFATLAGKAADGTMFTNAAEARNLPSAKTVVEAFRKDGFEPEGYTLATYAAIQVWAEAVKKAGSTDAEKVAAALRSGPWDTVIGKLAFDKKGDLTAATYVWYVFKDGNYAEMK</sequence>
<dbReference type="SUPFAM" id="SSF53822">
    <property type="entry name" value="Periplasmic binding protein-like I"/>
    <property type="match status" value="1"/>
</dbReference>
<reference evidence="7 8" key="1">
    <citation type="submission" date="2019-08" db="EMBL/GenBank/DDBJ databases">
        <title>Hyperibacter terrae gen. nov., sp. nov. and Hyperibacter viscosus sp. nov., two new members in the family Rhodospirillaceae isolated from the rhizosphere of Hypericum perforatum.</title>
        <authorList>
            <person name="Noviana Z."/>
        </authorList>
    </citation>
    <scope>NUCLEOTIDE SEQUENCE [LARGE SCALE GENOMIC DNA]</scope>
    <source>
        <strain evidence="7 8">R5913</strain>
    </source>
</reference>
<dbReference type="PANTHER" id="PTHR47151:SF2">
    <property type="entry name" value="AMINO ACID BINDING PROTEIN"/>
    <property type="match status" value="1"/>
</dbReference>
<dbReference type="CDD" id="cd06342">
    <property type="entry name" value="PBP1_ABC_LIVBP-like"/>
    <property type="match status" value="1"/>
</dbReference>
<evidence type="ECO:0000256" key="2">
    <source>
        <dbReference type="ARBA" id="ARBA00022448"/>
    </source>
</evidence>
<proteinExistence type="inferred from homology"/>
<feature type="domain" description="Leucine-binding protein" evidence="6">
    <location>
        <begin position="28"/>
        <end position="363"/>
    </location>
</feature>
<dbReference type="EMBL" id="CP042906">
    <property type="protein sequence ID" value="QEX16761.1"/>
    <property type="molecule type" value="Genomic_DNA"/>
</dbReference>
<keyword evidence="4" id="KW-0029">Amino-acid transport</keyword>
<name>A0A5J6MI23_9PROT</name>
<dbReference type="PRINTS" id="PR00337">
    <property type="entry name" value="LEUILEVALBP"/>
</dbReference>
<dbReference type="KEGG" id="htq:FRZ44_20560"/>
<dbReference type="Pfam" id="PF13458">
    <property type="entry name" value="Peripla_BP_6"/>
    <property type="match status" value="1"/>
</dbReference>
<evidence type="ECO:0000259" key="6">
    <source>
        <dbReference type="Pfam" id="PF13458"/>
    </source>
</evidence>
<dbReference type="PANTHER" id="PTHR47151">
    <property type="entry name" value="LEU/ILE/VAL-BINDING ABC TRANSPORTER SUBUNIT"/>
    <property type="match status" value="1"/>
</dbReference>
<evidence type="ECO:0000313" key="7">
    <source>
        <dbReference type="EMBL" id="QEX16761.1"/>
    </source>
</evidence>
<dbReference type="Gene3D" id="3.40.50.2300">
    <property type="match status" value="2"/>
</dbReference>
<dbReference type="RefSeq" id="WP_151177076.1">
    <property type="nucleotide sequence ID" value="NZ_CP042906.1"/>
</dbReference>
<dbReference type="GO" id="GO:0006865">
    <property type="term" value="P:amino acid transport"/>
    <property type="evidence" value="ECO:0007669"/>
    <property type="project" value="UniProtKB-KW"/>
</dbReference>
<dbReference type="InterPro" id="IPR000709">
    <property type="entry name" value="Leu_Ile_Val-bd"/>
</dbReference>
<evidence type="ECO:0000313" key="8">
    <source>
        <dbReference type="Proteomes" id="UP000326202"/>
    </source>
</evidence>
<dbReference type="InterPro" id="IPR028082">
    <property type="entry name" value="Peripla_BP_I"/>
</dbReference>
<keyword evidence="2" id="KW-0813">Transport</keyword>
<evidence type="ECO:0000256" key="4">
    <source>
        <dbReference type="ARBA" id="ARBA00022970"/>
    </source>
</evidence>
<evidence type="ECO:0000256" key="5">
    <source>
        <dbReference type="SAM" id="SignalP"/>
    </source>
</evidence>
<dbReference type="AlphaFoldDB" id="A0A5J6MI23"/>
<accession>A0A5J6MI23</accession>
<keyword evidence="8" id="KW-1185">Reference proteome</keyword>
<organism evidence="7 8">
    <name type="scientific">Hypericibacter terrae</name>
    <dbReference type="NCBI Taxonomy" id="2602015"/>
    <lineage>
        <taxon>Bacteria</taxon>
        <taxon>Pseudomonadati</taxon>
        <taxon>Pseudomonadota</taxon>
        <taxon>Alphaproteobacteria</taxon>
        <taxon>Rhodospirillales</taxon>
        <taxon>Dongiaceae</taxon>
        <taxon>Hypericibacter</taxon>
    </lineage>
</organism>
<comment type="similarity">
    <text evidence="1">Belongs to the leucine-binding protein family.</text>
</comment>
<evidence type="ECO:0000256" key="1">
    <source>
        <dbReference type="ARBA" id="ARBA00010062"/>
    </source>
</evidence>
<evidence type="ECO:0000256" key="3">
    <source>
        <dbReference type="ARBA" id="ARBA00022729"/>
    </source>
</evidence>
<protein>
    <submittedName>
        <fullName evidence="7">Branched chain amino acid ABC transporter substrate-binding protein</fullName>
    </submittedName>
</protein>
<feature type="signal peptide" evidence="5">
    <location>
        <begin position="1"/>
        <end position="25"/>
    </location>
</feature>
<feature type="chain" id="PRO_5023842007" evidence="5">
    <location>
        <begin position="26"/>
        <end position="373"/>
    </location>
</feature>
<dbReference type="OrthoDB" id="9768386at2"/>
<keyword evidence="3 5" id="KW-0732">Signal</keyword>